<accession>A0A444Y5E1</accession>
<gene>
    <name evidence="3" type="ORF">Ahy_B08g093128</name>
</gene>
<dbReference type="STRING" id="3818.A0A444Y5E1"/>
<reference evidence="3 4" key="1">
    <citation type="submission" date="2019-01" db="EMBL/GenBank/DDBJ databases">
        <title>Sequencing of cultivated peanut Arachis hypogaea provides insights into genome evolution and oil improvement.</title>
        <authorList>
            <person name="Chen X."/>
        </authorList>
    </citation>
    <scope>NUCLEOTIDE SEQUENCE [LARGE SCALE GENOMIC DNA]</scope>
    <source>
        <strain evidence="4">cv. Fuhuasheng</strain>
        <tissue evidence="3">Leaves</tissue>
    </source>
</reference>
<comment type="caution">
    <text evidence="3">The sequence shown here is derived from an EMBL/GenBank/DDBJ whole genome shotgun (WGS) entry which is preliminary data.</text>
</comment>
<dbReference type="AlphaFoldDB" id="A0A444Y5E1"/>
<dbReference type="Gene3D" id="3.30.420.10">
    <property type="entry name" value="Ribonuclease H-like superfamily/Ribonuclease H"/>
    <property type="match status" value="1"/>
</dbReference>
<dbReference type="GO" id="GO:0003676">
    <property type="term" value="F:nucleic acid binding"/>
    <property type="evidence" value="ECO:0007669"/>
    <property type="project" value="InterPro"/>
</dbReference>
<evidence type="ECO:0000313" key="3">
    <source>
        <dbReference type="EMBL" id="RYQ97123.1"/>
    </source>
</evidence>
<feature type="region of interest" description="Disordered" evidence="1">
    <location>
        <begin position="209"/>
        <end position="240"/>
    </location>
</feature>
<proteinExistence type="predicted"/>
<name>A0A444Y5E1_ARAHY</name>
<dbReference type="PANTHER" id="PTHR47723:SF24">
    <property type="entry name" value="RNASE H TYPE-1 DOMAIN-CONTAINING PROTEIN"/>
    <property type="match status" value="1"/>
</dbReference>
<dbReference type="GO" id="GO:0004523">
    <property type="term" value="F:RNA-DNA hybrid ribonuclease activity"/>
    <property type="evidence" value="ECO:0007669"/>
    <property type="project" value="InterPro"/>
</dbReference>
<dbReference type="InterPro" id="IPR036397">
    <property type="entry name" value="RNaseH_sf"/>
</dbReference>
<dbReference type="Proteomes" id="UP000289738">
    <property type="component" value="Chromosome B08"/>
</dbReference>
<protein>
    <recommendedName>
        <fullName evidence="2">RNase H type-1 domain-containing protein</fullName>
    </recommendedName>
</protein>
<dbReference type="Pfam" id="PF13456">
    <property type="entry name" value="RVT_3"/>
    <property type="match status" value="1"/>
</dbReference>
<dbReference type="PANTHER" id="PTHR47723">
    <property type="entry name" value="OS05G0353850 PROTEIN"/>
    <property type="match status" value="1"/>
</dbReference>
<dbReference type="CDD" id="cd06222">
    <property type="entry name" value="RNase_H_like"/>
    <property type="match status" value="1"/>
</dbReference>
<dbReference type="InterPro" id="IPR053151">
    <property type="entry name" value="RNase_H-like"/>
</dbReference>
<sequence length="240" mass="26808">MRAILMEQDFIDKKKQQRVEPQTIKRDRTRRITWKPPPLNWVKINVDAAYNKSTGSGAISAAVRDHREKLITDSAVRIKASSALAAEAMAVMNALIISKNMQMERVIIETDSLTLTQAVKSKGNIGEIQPILQDINLLMENSDKCGSRWCLEPPETVKMILNRERSQIRADDYGTVNGSIYRQHQVDNDQEGSLRSVAEIEVTPVYQFREKSRTSSHGQDGVVASGDEGNTVRSPNDDGG</sequence>
<organism evidence="3 4">
    <name type="scientific">Arachis hypogaea</name>
    <name type="common">Peanut</name>
    <dbReference type="NCBI Taxonomy" id="3818"/>
    <lineage>
        <taxon>Eukaryota</taxon>
        <taxon>Viridiplantae</taxon>
        <taxon>Streptophyta</taxon>
        <taxon>Embryophyta</taxon>
        <taxon>Tracheophyta</taxon>
        <taxon>Spermatophyta</taxon>
        <taxon>Magnoliopsida</taxon>
        <taxon>eudicotyledons</taxon>
        <taxon>Gunneridae</taxon>
        <taxon>Pentapetalae</taxon>
        <taxon>rosids</taxon>
        <taxon>fabids</taxon>
        <taxon>Fabales</taxon>
        <taxon>Fabaceae</taxon>
        <taxon>Papilionoideae</taxon>
        <taxon>50 kb inversion clade</taxon>
        <taxon>dalbergioids sensu lato</taxon>
        <taxon>Dalbergieae</taxon>
        <taxon>Pterocarpus clade</taxon>
        <taxon>Arachis</taxon>
    </lineage>
</organism>
<dbReference type="InterPro" id="IPR012337">
    <property type="entry name" value="RNaseH-like_sf"/>
</dbReference>
<keyword evidence="4" id="KW-1185">Reference proteome</keyword>
<dbReference type="SUPFAM" id="SSF53098">
    <property type="entry name" value="Ribonuclease H-like"/>
    <property type="match status" value="1"/>
</dbReference>
<evidence type="ECO:0000313" key="4">
    <source>
        <dbReference type="Proteomes" id="UP000289738"/>
    </source>
</evidence>
<dbReference type="InterPro" id="IPR044730">
    <property type="entry name" value="RNase_H-like_dom_plant"/>
</dbReference>
<feature type="domain" description="RNase H type-1" evidence="2">
    <location>
        <begin position="45"/>
        <end position="149"/>
    </location>
</feature>
<evidence type="ECO:0000259" key="2">
    <source>
        <dbReference type="Pfam" id="PF13456"/>
    </source>
</evidence>
<evidence type="ECO:0000256" key="1">
    <source>
        <dbReference type="SAM" id="MobiDB-lite"/>
    </source>
</evidence>
<dbReference type="InterPro" id="IPR002156">
    <property type="entry name" value="RNaseH_domain"/>
</dbReference>
<dbReference type="EMBL" id="SDMP01000018">
    <property type="protein sequence ID" value="RYQ97123.1"/>
    <property type="molecule type" value="Genomic_DNA"/>
</dbReference>